<protein>
    <submittedName>
        <fullName evidence="1">Uncharacterized protein</fullName>
    </submittedName>
</protein>
<evidence type="ECO:0000313" key="2">
    <source>
        <dbReference type="Proteomes" id="UP001178461"/>
    </source>
</evidence>
<reference evidence="1" key="1">
    <citation type="submission" date="2022-12" db="EMBL/GenBank/DDBJ databases">
        <authorList>
            <person name="Alioto T."/>
            <person name="Alioto T."/>
            <person name="Gomez Garrido J."/>
        </authorList>
    </citation>
    <scope>NUCLEOTIDE SEQUENCE</scope>
</reference>
<evidence type="ECO:0000313" key="1">
    <source>
        <dbReference type="EMBL" id="CAI5785739.1"/>
    </source>
</evidence>
<gene>
    <name evidence="1" type="ORF">PODLI_1B024882</name>
</gene>
<keyword evidence="2" id="KW-1185">Reference proteome</keyword>
<dbReference type="Proteomes" id="UP001178461">
    <property type="component" value="Chromosome 10"/>
</dbReference>
<name>A0AA35PEW3_9SAUR</name>
<dbReference type="AlphaFoldDB" id="A0AA35PEW3"/>
<sequence>MERKTGYNKLHVCLFDKANIFRRLKCDYKDQMKFTCVSKILPCFRTRVKNYGLTFKTRRLKNQIVEKCDYSQELPVHWNHKIRFISC</sequence>
<accession>A0AA35PEW3</accession>
<dbReference type="EMBL" id="OX395135">
    <property type="protein sequence ID" value="CAI5785739.1"/>
    <property type="molecule type" value="Genomic_DNA"/>
</dbReference>
<proteinExistence type="predicted"/>
<organism evidence="1 2">
    <name type="scientific">Podarcis lilfordi</name>
    <name type="common">Lilford's wall lizard</name>
    <dbReference type="NCBI Taxonomy" id="74358"/>
    <lineage>
        <taxon>Eukaryota</taxon>
        <taxon>Metazoa</taxon>
        <taxon>Chordata</taxon>
        <taxon>Craniata</taxon>
        <taxon>Vertebrata</taxon>
        <taxon>Euteleostomi</taxon>
        <taxon>Lepidosauria</taxon>
        <taxon>Squamata</taxon>
        <taxon>Bifurcata</taxon>
        <taxon>Unidentata</taxon>
        <taxon>Episquamata</taxon>
        <taxon>Laterata</taxon>
        <taxon>Lacertibaenia</taxon>
        <taxon>Lacertidae</taxon>
        <taxon>Podarcis</taxon>
    </lineage>
</organism>